<keyword evidence="1" id="KW-0732">Signal</keyword>
<sequence>MKKLLPILLLTLICFTLKAKDEPSQRFRTKAVAYLDKEVKNPEYGPWKDHSVLIVSDLENRRITVYNSKKDIYDIISVGDSRRDDDNNLSLELGALDGDGKRCTITLVNRQKAGEIQLYFEYNNMAWVYAITQLID</sequence>
<evidence type="ECO:0000313" key="2">
    <source>
        <dbReference type="EMBL" id="AKQ46423.1"/>
    </source>
</evidence>
<name>A0A0H4VM76_9BACT</name>
<dbReference type="OrthoDB" id="1272076at2"/>
<dbReference type="RefSeq" id="WP_048921417.1">
    <property type="nucleotide sequence ID" value="NZ_CP010777.1"/>
</dbReference>
<evidence type="ECO:0000313" key="3">
    <source>
        <dbReference type="Proteomes" id="UP000036458"/>
    </source>
</evidence>
<feature type="signal peptide" evidence="1">
    <location>
        <begin position="1"/>
        <end position="19"/>
    </location>
</feature>
<dbReference type="STRING" id="1379910.TH63_13585"/>
<gene>
    <name evidence="2" type="ORF">TH63_13585</name>
</gene>
<dbReference type="KEGG" id="ruf:TH63_13585"/>
<evidence type="ECO:0000256" key="1">
    <source>
        <dbReference type="SAM" id="SignalP"/>
    </source>
</evidence>
<proteinExistence type="predicted"/>
<dbReference type="EMBL" id="CP010777">
    <property type="protein sequence ID" value="AKQ46423.1"/>
    <property type="molecule type" value="Genomic_DNA"/>
</dbReference>
<reference evidence="2 3" key="1">
    <citation type="submission" date="2015-01" db="EMBL/GenBank/DDBJ databases">
        <title>Rufibacter sp./DG31D/ whole genome sequencing.</title>
        <authorList>
            <person name="Kim M.K."/>
            <person name="Srinivasan S."/>
            <person name="Lee J.-J."/>
        </authorList>
    </citation>
    <scope>NUCLEOTIDE SEQUENCE [LARGE SCALE GENOMIC DNA]</scope>
    <source>
        <strain evidence="2 3">DG31D</strain>
    </source>
</reference>
<accession>A0A0H4VM76</accession>
<protein>
    <submittedName>
        <fullName evidence="2">Uncharacterized protein</fullName>
    </submittedName>
</protein>
<dbReference type="AlphaFoldDB" id="A0A0H4VM76"/>
<dbReference type="Proteomes" id="UP000036458">
    <property type="component" value="Chromosome"/>
</dbReference>
<dbReference type="PATRIC" id="fig|1379910.4.peg.2951"/>
<organism evidence="2 3">
    <name type="scientific">Rufibacter radiotolerans</name>
    <dbReference type="NCBI Taxonomy" id="1379910"/>
    <lineage>
        <taxon>Bacteria</taxon>
        <taxon>Pseudomonadati</taxon>
        <taxon>Bacteroidota</taxon>
        <taxon>Cytophagia</taxon>
        <taxon>Cytophagales</taxon>
        <taxon>Hymenobacteraceae</taxon>
        <taxon>Rufibacter</taxon>
    </lineage>
</organism>
<keyword evidence="3" id="KW-1185">Reference proteome</keyword>
<feature type="chain" id="PRO_5005211978" evidence="1">
    <location>
        <begin position="20"/>
        <end position="136"/>
    </location>
</feature>